<protein>
    <submittedName>
        <fullName evidence="1">Uncharacterized protein</fullName>
    </submittedName>
</protein>
<reference evidence="1" key="1">
    <citation type="submission" date="2017-07" db="EMBL/GenBank/DDBJ databases">
        <authorList>
            <person name="Mikheyev A."/>
            <person name="Grau M."/>
        </authorList>
    </citation>
    <scope>NUCLEOTIDE SEQUENCE</scope>
    <source>
        <tissue evidence="1">Venom_gland</tissue>
    </source>
</reference>
<proteinExistence type="predicted"/>
<dbReference type="EMBL" id="IACK01128867">
    <property type="protein sequence ID" value="LAA88159.1"/>
    <property type="molecule type" value="Transcribed_RNA"/>
</dbReference>
<dbReference type="AlphaFoldDB" id="A0A2D4IVA3"/>
<evidence type="ECO:0000313" key="1">
    <source>
        <dbReference type="EMBL" id="LAA88159.1"/>
    </source>
</evidence>
<sequence>MVCPVVFFSFFCQVPKLHIHYHFLPDHSLTPSQAASFIGFSFLPGSYWGRAPCTSAVSVISSSPSTSSAAHFISRIFLLPPACSITRNKSLQQLIVSRFQLQSWNCCNAVIMGPASTAILSKSLFATSIENISRSKLNSWRLHRHIFLNFLLQSTSLGLSIDLQVLTRFYFYFRLDYALALL</sequence>
<accession>A0A2D4IVA3</accession>
<dbReference type="EMBL" id="IACK01128848">
    <property type="protein sequence ID" value="LAA88148.1"/>
    <property type="molecule type" value="Transcribed_RNA"/>
</dbReference>
<reference evidence="1" key="2">
    <citation type="submission" date="2017-11" db="EMBL/GenBank/DDBJ databases">
        <title>Coralsnake Venomics: Analyses of Venom Gland Transcriptomes and Proteomes of Six Brazilian Taxa.</title>
        <authorList>
            <person name="Aird S.D."/>
            <person name="Jorge da Silva N."/>
            <person name="Qiu L."/>
            <person name="Villar-Briones A."/>
            <person name="Aparecida-Saddi V."/>
            <person name="Campos-Telles M.P."/>
            <person name="Grau M."/>
            <person name="Mikheyev A.S."/>
        </authorList>
    </citation>
    <scope>NUCLEOTIDE SEQUENCE</scope>
    <source>
        <tissue evidence="1">Venom_gland</tissue>
    </source>
</reference>
<name>A0A2D4IVA3_MICLE</name>
<organism evidence="1">
    <name type="scientific">Micrurus lemniscatus lemniscatus</name>
    <dbReference type="NCBI Taxonomy" id="129467"/>
    <lineage>
        <taxon>Eukaryota</taxon>
        <taxon>Metazoa</taxon>
        <taxon>Chordata</taxon>
        <taxon>Craniata</taxon>
        <taxon>Vertebrata</taxon>
        <taxon>Euteleostomi</taxon>
        <taxon>Lepidosauria</taxon>
        <taxon>Squamata</taxon>
        <taxon>Bifurcata</taxon>
        <taxon>Unidentata</taxon>
        <taxon>Episquamata</taxon>
        <taxon>Toxicofera</taxon>
        <taxon>Serpentes</taxon>
        <taxon>Colubroidea</taxon>
        <taxon>Elapidae</taxon>
        <taxon>Elapinae</taxon>
        <taxon>Micrurus</taxon>
    </lineage>
</organism>